<sequence length="115" mass="12490">MLFVAVVTLLPKVLVLMVDQNRNPFQSTVQSTSPTFAADGGERADNIPWMIQGSTYHDDPLAETDRSVVDSQLHGAGDDRGIRISPDVAIDATIQNSRRGERIERSLTSHVTGSA</sequence>
<gene>
    <name evidence="2" type="ORF">ABVK25_002182</name>
</gene>
<organism evidence="2 3">
    <name type="scientific">Lepraria finkii</name>
    <dbReference type="NCBI Taxonomy" id="1340010"/>
    <lineage>
        <taxon>Eukaryota</taxon>
        <taxon>Fungi</taxon>
        <taxon>Dikarya</taxon>
        <taxon>Ascomycota</taxon>
        <taxon>Pezizomycotina</taxon>
        <taxon>Lecanoromycetes</taxon>
        <taxon>OSLEUM clade</taxon>
        <taxon>Lecanoromycetidae</taxon>
        <taxon>Lecanorales</taxon>
        <taxon>Lecanorineae</taxon>
        <taxon>Stereocaulaceae</taxon>
        <taxon>Lepraria</taxon>
    </lineage>
</organism>
<evidence type="ECO:0000313" key="2">
    <source>
        <dbReference type="EMBL" id="KAL2057798.1"/>
    </source>
</evidence>
<keyword evidence="1" id="KW-0732">Signal</keyword>
<protein>
    <submittedName>
        <fullName evidence="2">Uncharacterized protein</fullName>
    </submittedName>
</protein>
<keyword evidence="3" id="KW-1185">Reference proteome</keyword>
<feature type="chain" id="PRO_5046421315" evidence="1">
    <location>
        <begin position="16"/>
        <end position="115"/>
    </location>
</feature>
<dbReference type="EMBL" id="JBHFEH010000004">
    <property type="protein sequence ID" value="KAL2057798.1"/>
    <property type="molecule type" value="Genomic_DNA"/>
</dbReference>
<comment type="caution">
    <text evidence="2">The sequence shown here is derived from an EMBL/GenBank/DDBJ whole genome shotgun (WGS) entry which is preliminary data.</text>
</comment>
<evidence type="ECO:0000256" key="1">
    <source>
        <dbReference type="SAM" id="SignalP"/>
    </source>
</evidence>
<feature type="signal peptide" evidence="1">
    <location>
        <begin position="1"/>
        <end position="15"/>
    </location>
</feature>
<dbReference type="Proteomes" id="UP001590951">
    <property type="component" value="Unassembled WGS sequence"/>
</dbReference>
<evidence type="ECO:0000313" key="3">
    <source>
        <dbReference type="Proteomes" id="UP001590951"/>
    </source>
</evidence>
<name>A0ABR4BJE6_9LECA</name>
<reference evidence="2 3" key="1">
    <citation type="submission" date="2024-09" db="EMBL/GenBank/DDBJ databases">
        <title>Rethinking Asexuality: The Enigmatic Case of Functional Sexual Genes in Lepraria (Stereocaulaceae).</title>
        <authorList>
            <person name="Doellman M."/>
            <person name="Sun Y."/>
            <person name="Barcenas-Pena A."/>
            <person name="Lumbsch H.T."/>
            <person name="Grewe F."/>
        </authorList>
    </citation>
    <scope>NUCLEOTIDE SEQUENCE [LARGE SCALE GENOMIC DNA]</scope>
    <source>
        <strain evidence="2 3">Grewe 0041</strain>
    </source>
</reference>
<proteinExistence type="predicted"/>
<accession>A0ABR4BJE6</accession>